<accession>A0A1V2H7G6</accession>
<dbReference type="InterPro" id="IPR037682">
    <property type="entry name" value="TonB_C"/>
</dbReference>
<keyword evidence="2" id="KW-0812">Transmembrane</keyword>
<dbReference type="PROSITE" id="PS52015">
    <property type="entry name" value="TONB_CTD"/>
    <property type="match status" value="1"/>
</dbReference>
<reference evidence="6 7" key="1">
    <citation type="submission" date="2016-10" db="EMBL/GenBank/DDBJ databases">
        <title>Draft Genome sequence of Roseomonas sp. strain M3.</title>
        <authorList>
            <person name="Subhash Y."/>
            <person name="Lee S."/>
        </authorList>
    </citation>
    <scope>NUCLEOTIDE SEQUENCE [LARGE SCALE GENOMIC DNA]</scope>
    <source>
        <strain evidence="6 7">M3</strain>
    </source>
</reference>
<evidence type="ECO:0000256" key="1">
    <source>
        <dbReference type="ARBA" id="ARBA00004167"/>
    </source>
</evidence>
<feature type="domain" description="TonB C-terminal" evidence="5">
    <location>
        <begin position="26"/>
        <end position="118"/>
    </location>
</feature>
<evidence type="ECO:0000313" key="7">
    <source>
        <dbReference type="Proteomes" id="UP000188879"/>
    </source>
</evidence>
<dbReference type="GO" id="GO:0016020">
    <property type="term" value="C:membrane"/>
    <property type="evidence" value="ECO:0007669"/>
    <property type="project" value="UniProtKB-SubCell"/>
</dbReference>
<evidence type="ECO:0000259" key="5">
    <source>
        <dbReference type="PROSITE" id="PS52015"/>
    </source>
</evidence>
<dbReference type="InterPro" id="IPR006260">
    <property type="entry name" value="TonB/TolA_C"/>
</dbReference>
<evidence type="ECO:0000256" key="2">
    <source>
        <dbReference type="ARBA" id="ARBA00022692"/>
    </source>
</evidence>
<dbReference type="Pfam" id="PF03544">
    <property type="entry name" value="TonB_C"/>
    <property type="match status" value="1"/>
</dbReference>
<comment type="subcellular location">
    <subcellularLocation>
        <location evidence="1">Membrane</location>
        <topology evidence="1">Single-pass membrane protein</topology>
    </subcellularLocation>
</comment>
<gene>
    <name evidence="6" type="ORF">BKE38_06795</name>
</gene>
<evidence type="ECO:0000256" key="4">
    <source>
        <dbReference type="ARBA" id="ARBA00023136"/>
    </source>
</evidence>
<dbReference type="Gene3D" id="3.30.1150.10">
    <property type="match status" value="1"/>
</dbReference>
<dbReference type="SUPFAM" id="SSF74653">
    <property type="entry name" value="TolA/TonB C-terminal domain"/>
    <property type="match status" value="1"/>
</dbReference>
<dbReference type="GO" id="GO:0055085">
    <property type="term" value="P:transmembrane transport"/>
    <property type="evidence" value="ECO:0007669"/>
    <property type="project" value="InterPro"/>
</dbReference>
<name>A0A1V2H7G6_9PROT</name>
<evidence type="ECO:0000256" key="3">
    <source>
        <dbReference type="ARBA" id="ARBA00022989"/>
    </source>
</evidence>
<dbReference type="OrthoDB" id="7280794at2"/>
<dbReference type="EMBL" id="MLCO01000052">
    <property type="protein sequence ID" value="ONG56135.1"/>
    <property type="molecule type" value="Genomic_DNA"/>
</dbReference>
<keyword evidence="4" id="KW-0472">Membrane</keyword>
<protein>
    <recommendedName>
        <fullName evidence="5">TonB C-terminal domain-containing protein</fullName>
    </recommendedName>
</protein>
<sequence>MPGGARAPGGATGWLTHLGGATPGQGWGRAFQSWVRNRAFFPPQAAMAGEDGTTVVDMEIARDGRILSARISSRSGSRWLDAASISLFRDQVGPAFTWDMPGETTTMRFTLHYHLITR</sequence>
<dbReference type="NCBIfam" id="TIGR01352">
    <property type="entry name" value="tonB_Cterm"/>
    <property type="match status" value="1"/>
</dbReference>
<keyword evidence="3" id="KW-1133">Transmembrane helix</keyword>
<keyword evidence="7" id="KW-1185">Reference proteome</keyword>
<evidence type="ECO:0000313" key="6">
    <source>
        <dbReference type="EMBL" id="ONG56135.1"/>
    </source>
</evidence>
<proteinExistence type="predicted"/>
<dbReference type="RefSeq" id="WP_076956621.1">
    <property type="nucleotide sequence ID" value="NZ_MLCO01000052.1"/>
</dbReference>
<dbReference type="AlphaFoldDB" id="A0A1V2H7G6"/>
<dbReference type="Proteomes" id="UP000188879">
    <property type="component" value="Unassembled WGS sequence"/>
</dbReference>
<comment type="caution">
    <text evidence="6">The sequence shown here is derived from an EMBL/GenBank/DDBJ whole genome shotgun (WGS) entry which is preliminary data.</text>
</comment>
<organism evidence="6 7">
    <name type="scientific">Teichococcus deserti</name>
    <dbReference type="NCBI Taxonomy" id="1817963"/>
    <lineage>
        <taxon>Bacteria</taxon>
        <taxon>Pseudomonadati</taxon>
        <taxon>Pseudomonadota</taxon>
        <taxon>Alphaproteobacteria</taxon>
        <taxon>Acetobacterales</taxon>
        <taxon>Roseomonadaceae</taxon>
        <taxon>Roseomonas</taxon>
    </lineage>
</organism>